<name>M0A5A6_9EURY</name>
<proteinExistence type="predicted"/>
<keyword evidence="3" id="KW-1185">Reference proteome</keyword>
<dbReference type="STRING" id="1227493.C483_06013"/>
<reference evidence="2 3" key="1">
    <citation type="journal article" date="2014" name="PLoS Genet.">
        <title>Phylogenetically driven sequencing of extremely halophilic archaea reveals strategies for static and dynamic osmo-response.</title>
        <authorList>
            <person name="Becker E.A."/>
            <person name="Seitzer P.M."/>
            <person name="Tritt A."/>
            <person name="Larsen D."/>
            <person name="Krusor M."/>
            <person name="Yao A.I."/>
            <person name="Wu D."/>
            <person name="Madern D."/>
            <person name="Eisen J.A."/>
            <person name="Darling A.E."/>
            <person name="Facciotti M.T."/>
        </authorList>
    </citation>
    <scope>NUCLEOTIDE SEQUENCE [LARGE SCALE GENOMIC DNA]</scope>
    <source>
        <strain evidence="2 3">JCM 10989</strain>
    </source>
</reference>
<protein>
    <recommendedName>
        <fullName evidence="1">DUF7344 domain-containing protein</fullName>
    </recommendedName>
</protein>
<feature type="domain" description="DUF7344" evidence="1">
    <location>
        <begin position="2"/>
        <end position="69"/>
    </location>
</feature>
<comment type="caution">
    <text evidence="2">The sequence shown here is derived from an EMBL/GenBank/DDBJ whole genome shotgun (WGS) entry which is preliminary data.</text>
</comment>
<evidence type="ECO:0000259" key="1">
    <source>
        <dbReference type="Pfam" id="PF24035"/>
    </source>
</evidence>
<accession>M0A5A6</accession>
<dbReference type="AlphaFoldDB" id="M0A5A6"/>
<gene>
    <name evidence="2" type="ORF">C483_06013</name>
</gene>
<evidence type="ECO:0000313" key="3">
    <source>
        <dbReference type="Proteomes" id="UP000011519"/>
    </source>
</evidence>
<evidence type="ECO:0000313" key="2">
    <source>
        <dbReference type="EMBL" id="ELY93496.1"/>
    </source>
</evidence>
<dbReference type="Proteomes" id="UP000011519">
    <property type="component" value="Unassembled WGS sequence"/>
</dbReference>
<dbReference type="EMBL" id="AOIM01000014">
    <property type="protein sequence ID" value="ELY93496.1"/>
    <property type="molecule type" value="Genomic_DNA"/>
</dbReference>
<dbReference type="Pfam" id="PF24035">
    <property type="entry name" value="DUF7344"/>
    <property type="match status" value="1"/>
</dbReference>
<dbReference type="InterPro" id="IPR055768">
    <property type="entry name" value="DUF7344"/>
</dbReference>
<sequence>MLTQLADHDRRLTVNDLTKAIIDRGYEPSILEIPSQTITSVFVSLQHTHLPTLADAGLIDYDPERELVEPTDTLKQLTPHLRAATALE</sequence>
<organism evidence="2 3">
    <name type="scientific">Natrialba hulunbeirensis JCM 10989</name>
    <dbReference type="NCBI Taxonomy" id="1227493"/>
    <lineage>
        <taxon>Archaea</taxon>
        <taxon>Methanobacteriati</taxon>
        <taxon>Methanobacteriota</taxon>
        <taxon>Stenosarchaea group</taxon>
        <taxon>Halobacteria</taxon>
        <taxon>Halobacteriales</taxon>
        <taxon>Natrialbaceae</taxon>
        <taxon>Natrialba</taxon>
    </lineage>
</organism>
<dbReference type="PATRIC" id="fig|1227493.4.peg.1177"/>